<organism evidence="2 3">
    <name type="scientific">Euplotes crassus</name>
    <dbReference type="NCBI Taxonomy" id="5936"/>
    <lineage>
        <taxon>Eukaryota</taxon>
        <taxon>Sar</taxon>
        <taxon>Alveolata</taxon>
        <taxon>Ciliophora</taxon>
        <taxon>Intramacronucleata</taxon>
        <taxon>Spirotrichea</taxon>
        <taxon>Hypotrichia</taxon>
        <taxon>Euplotida</taxon>
        <taxon>Euplotidae</taxon>
        <taxon>Moneuplotes</taxon>
    </lineage>
</organism>
<feature type="compositionally biased region" description="Low complexity" evidence="1">
    <location>
        <begin position="8"/>
        <end position="20"/>
    </location>
</feature>
<reference evidence="2" key="1">
    <citation type="submission" date="2023-07" db="EMBL/GenBank/DDBJ databases">
        <authorList>
            <consortium name="AG Swart"/>
            <person name="Singh M."/>
            <person name="Singh A."/>
            <person name="Seah K."/>
            <person name="Emmerich C."/>
        </authorList>
    </citation>
    <scope>NUCLEOTIDE SEQUENCE</scope>
    <source>
        <strain evidence="2">DP1</strain>
    </source>
</reference>
<protein>
    <submittedName>
        <fullName evidence="2">Uncharacterized protein</fullName>
    </submittedName>
</protein>
<comment type="caution">
    <text evidence="2">The sequence shown here is derived from an EMBL/GenBank/DDBJ whole genome shotgun (WGS) entry which is preliminary data.</text>
</comment>
<proteinExistence type="predicted"/>
<keyword evidence="3" id="KW-1185">Reference proteome</keyword>
<evidence type="ECO:0000313" key="3">
    <source>
        <dbReference type="Proteomes" id="UP001295684"/>
    </source>
</evidence>
<feature type="compositionally biased region" description="Basic residues" evidence="1">
    <location>
        <begin position="27"/>
        <end position="39"/>
    </location>
</feature>
<feature type="compositionally biased region" description="Basic and acidic residues" evidence="1">
    <location>
        <begin position="46"/>
        <end position="57"/>
    </location>
</feature>
<dbReference type="EMBL" id="CAMPGE010001202">
    <property type="protein sequence ID" value="CAI2359978.1"/>
    <property type="molecule type" value="Genomic_DNA"/>
</dbReference>
<dbReference type="AlphaFoldDB" id="A0AAD1U629"/>
<feature type="compositionally biased region" description="Basic and acidic residues" evidence="1">
    <location>
        <begin position="65"/>
        <end position="77"/>
    </location>
</feature>
<evidence type="ECO:0000256" key="1">
    <source>
        <dbReference type="SAM" id="MobiDB-lite"/>
    </source>
</evidence>
<feature type="region of interest" description="Disordered" evidence="1">
    <location>
        <begin position="1"/>
        <end position="137"/>
    </location>
</feature>
<gene>
    <name evidence="2" type="ORF">ECRASSUSDP1_LOCUS1273</name>
</gene>
<dbReference type="Proteomes" id="UP001295684">
    <property type="component" value="Unassembled WGS sequence"/>
</dbReference>
<accession>A0AAD1U629</accession>
<evidence type="ECO:0000313" key="2">
    <source>
        <dbReference type="EMBL" id="CAI2359978.1"/>
    </source>
</evidence>
<name>A0AAD1U629_EUPCR</name>
<feature type="compositionally biased region" description="Polar residues" evidence="1">
    <location>
        <begin position="78"/>
        <end position="99"/>
    </location>
</feature>
<sequence>MARKTENESQNSRSSAQNSSTPTQSLRKTRSARNRRKRVGKTDYYYPDHDKEYEHNSPDSSSFSDRAEEKASLKYDQDSSNPRQRNGIATRNLRSSTKLRANLANCKPKKPPIPKQANTNKRNKTKKEEHEEEDEWEIPSNLQTLFGVFSAFIKDFSTLEEDEEQYQQESQELSPEMRQRLELHQFIESLETEDERNICEYLLKQNVTDPTTIRALIDQIQAQARAQQLEVDIANPEEEIERSRKAIESLNALNHENLQNNLNYAFMDGNLNRQHFQNSYTDCIRTMLNSKLNPIVNQNHSYPGQFRP</sequence>